<evidence type="ECO:0000313" key="2">
    <source>
        <dbReference type="Proteomes" id="UP001335183"/>
    </source>
</evidence>
<accession>A0ABZ2D168</accession>
<dbReference type="RefSeq" id="WP_338445679.1">
    <property type="nucleotide sequence ID" value="NZ_CP144918.1"/>
</dbReference>
<name>A0ABZ2D168_9SPHN</name>
<sequence>MLTNFDDTRVFCQLYISSNDVDPNWISDILGLKGRGFSKGEPAEIGGKHAERAYGTWSYEAFTEDEVPDKMVSEMLDLIAAKIPVFREIVKRSCAKFRVRVHCDGSTRDQIFSLSVPMNKFGQLEEVISDFELVVL</sequence>
<gene>
    <name evidence="1" type="ORF">V5F89_10950</name>
</gene>
<organism evidence="1 2">
    <name type="scientific">Pelagerythrobacter marensis</name>
    <dbReference type="NCBI Taxonomy" id="543877"/>
    <lineage>
        <taxon>Bacteria</taxon>
        <taxon>Pseudomonadati</taxon>
        <taxon>Pseudomonadota</taxon>
        <taxon>Alphaproteobacteria</taxon>
        <taxon>Sphingomonadales</taxon>
        <taxon>Erythrobacteraceae</taxon>
        <taxon>Pelagerythrobacter</taxon>
    </lineage>
</organism>
<dbReference type="EMBL" id="CP144918">
    <property type="protein sequence ID" value="WWA46783.1"/>
    <property type="molecule type" value="Genomic_DNA"/>
</dbReference>
<evidence type="ECO:0000313" key="1">
    <source>
        <dbReference type="EMBL" id="WWA46783.1"/>
    </source>
</evidence>
<reference evidence="1 2" key="1">
    <citation type="submission" date="2024-02" db="EMBL/GenBank/DDBJ databases">
        <title>The whole genome sequence of five bacterial samples isolated from Abu Dhabi Sabkha-shore region.</title>
        <authorList>
            <person name="Sudalaimuthuasari N."/>
            <person name="Sarfraz B."/>
            <person name="Tuyisabe J.D."/>
            <person name="Mugisha Ntwali L.D.M."/>
            <person name="Ali A.I.A.A."/>
            <person name="Almansoori S.Z.A."/>
            <person name="Alajami H.S.A."/>
            <person name="Almeqbaali A.A.S."/>
            <person name="Kundu B."/>
            <person name="Saeed E.E."/>
            <person name="Sukumarinath V."/>
            <person name="Mishra A.K."/>
            <person name="Hazzouri K.M."/>
            <person name="Almaskari R."/>
            <person name="Sharma A.K."/>
            <person name="Amiri K.M.A."/>
        </authorList>
    </citation>
    <scope>NUCLEOTIDE SEQUENCE [LARGE SCALE GENOMIC DNA]</scope>
    <source>
        <strain evidence="2">kcgeb_sd</strain>
    </source>
</reference>
<dbReference type="Proteomes" id="UP001335183">
    <property type="component" value="Chromosome"/>
</dbReference>
<proteinExistence type="predicted"/>
<evidence type="ECO:0008006" key="3">
    <source>
        <dbReference type="Google" id="ProtNLM"/>
    </source>
</evidence>
<protein>
    <recommendedName>
        <fullName evidence="3">DUF4279 domain-containing protein</fullName>
    </recommendedName>
</protein>
<keyword evidence="2" id="KW-1185">Reference proteome</keyword>